<accession>I3SEE2</accession>
<organism evidence="2">
    <name type="scientific">Lotus japonicus</name>
    <name type="common">Lotus corniculatus var. japonicus</name>
    <dbReference type="NCBI Taxonomy" id="34305"/>
    <lineage>
        <taxon>Eukaryota</taxon>
        <taxon>Viridiplantae</taxon>
        <taxon>Streptophyta</taxon>
        <taxon>Embryophyta</taxon>
        <taxon>Tracheophyta</taxon>
        <taxon>Spermatophyta</taxon>
        <taxon>Magnoliopsida</taxon>
        <taxon>eudicotyledons</taxon>
        <taxon>Gunneridae</taxon>
        <taxon>Pentapetalae</taxon>
        <taxon>rosids</taxon>
        <taxon>fabids</taxon>
        <taxon>Fabales</taxon>
        <taxon>Fabaceae</taxon>
        <taxon>Papilionoideae</taxon>
        <taxon>50 kb inversion clade</taxon>
        <taxon>NPAAA clade</taxon>
        <taxon>Hologalegina</taxon>
        <taxon>robinioid clade</taxon>
        <taxon>Loteae</taxon>
        <taxon>Lotus</taxon>
    </lineage>
</organism>
<feature type="transmembrane region" description="Helical" evidence="1">
    <location>
        <begin position="29"/>
        <end position="50"/>
    </location>
</feature>
<dbReference type="EMBL" id="BT138839">
    <property type="protein sequence ID" value="AFK38634.1"/>
    <property type="molecule type" value="mRNA"/>
</dbReference>
<dbReference type="AlphaFoldDB" id="I3SEE2"/>
<evidence type="ECO:0000256" key="1">
    <source>
        <dbReference type="SAM" id="Phobius"/>
    </source>
</evidence>
<name>I3SEE2_LOTJA</name>
<evidence type="ECO:0008006" key="3">
    <source>
        <dbReference type="Google" id="ProtNLM"/>
    </source>
</evidence>
<keyword evidence="1" id="KW-0812">Transmembrane</keyword>
<proteinExistence type="evidence at transcript level"/>
<keyword evidence="1" id="KW-1133">Transmembrane helix</keyword>
<reference evidence="2" key="1">
    <citation type="submission" date="2012-05" db="EMBL/GenBank/DDBJ databases">
        <authorList>
            <person name="Krishnakumar V."/>
            <person name="Cheung F."/>
            <person name="Xiao Y."/>
            <person name="Chan A."/>
            <person name="Moskal W.A."/>
            <person name="Town C.D."/>
        </authorList>
    </citation>
    <scope>NUCLEOTIDE SEQUENCE</scope>
</reference>
<keyword evidence="1" id="KW-0472">Membrane</keyword>
<protein>
    <recommendedName>
        <fullName evidence="3">Transmembrane protein</fullName>
    </recommendedName>
</protein>
<sequence>MAEEAKKSFERFCLVKRERRERRLKREKALDMSVMLVSFAVVFTLLFRLVTYWA</sequence>
<evidence type="ECO:0000313" key="2">
    <source>
        <dbReference type="EMBL" id="AFK38634.1"/>
    </source>
</evidence>